<keyword evidence="2" id="KW-0479">Metal-binding</keyword>
<dbReference type="PANTHER" id="PTHR24394">
    <property type="entry name" value="ZINC FINGER PROTEIN"/>
    <property type="match status" value="1"/>
</dbReference>
<evidence type="ECO:0000256" key="2">
    <source>
        <dbReference type="ARBA" id="ARBA00022723"/>
    </source>
</evidence>
<gene>
    <name evidence="10" type="primary">LOC113514992</name>
</gene>
<dbReference type="GeneID" id="113514992"/>
<feature type="domain" description="C2H2-type" evidence="8">
    <location>
        <begin position="585"/>
        <end position="608"/>
    </location>
</feature>
<feature type="domain" description="C2H2-type" evidence="8">
    <location>
        <begin position="116"/>
        <end position="144"/>
    </location>
</feature>
<keyword evidence="3" id="KW-0677">Repeat</keyword>
<organism evidence="9 10">
    <name type="scientific">Galleria mellonella</name>
    <name type="common">Greater wax moth</name>
    <dbReference type="NCBI Taxonomy" id="7137"/>
    <lineage>
        <taxon>Eukaryota</taxon>
        <taxon>Metazoa</taxon>
        <taxon>Ecdysozoa</taxon>
        <taxon>Arthropoda</taxon>
        <taxon>Hexapoda</taxon>
        <taxon>Insecta</taxon>
        <taxon>Pterygota</taxon>
        <taxon>Neoptera</taxon>
        <taxon>Endopterygota</taxon>
        <taxon>Lepidoptera</taxon>
        <taxon>Glossata</taxon>
        <taxon>Ditrysia</taxon>
        <taxon>Pyraloidea</taxon>
        <taxon>Pyralidae</taxon>
        <taxon>Galleriinae</taxon>
        <taxon>Galleria</taxon>
    </lineage>
</organism>
<dbReference type="AlphaFoldDB" id="A0A6J1WRK7"/>
<feature type="domain" description="C2H2-type" evidence="8">
    <location>
        <begin position="645"/>
        <end position="674"/>
    </location>
</feature>
<evidence type="ECO:0000256" key="4">
    <source>
        <dbReference type="ARBA" id="ARBA00022771"/>
    </source>
</evidence>
<evidence type="ECO:0000259" key="8">
    <source>
        <dbReference type="PROSITE" id="PS50157"/>
    </source>
</evidence>
<evidence type="ECO:0000256" key="6">
    <source>
        <dbReference type="ARBA" id="ARBA00023242"/>
    </source>
</evidence>
<dbReference type="InParanoid" id="A0A6J1WRK7"/>
<feature type="domain" description="C2H2-type" evidence="8">
    <location>
        <begin position="58"/>
        <end position="85"/>
    </location>
</feature>
<dbReference type="SUPFAM" id="SSF57667">
    <property type="entry name" value="beta-beta-alpha zinc fingers"/>
    <property type="match status" value="5"/>
</dbReference>
<keyword evidence="5" id="KW-0862">Zinc</keyword>
<accession>A0A6J1WRK7</accession>
<dbReference type="KEGG" id="gmw:113514992"/>
<evidence type="ECO:0000256" key="1">
    <source>
        <dbReference type="ARBA" id="ARBA00004123"/>
    </source>
</evidence>
<dbReference type="InterPro" id="IPR036236">
    <property type="entry name" value="Znf_C2H2_sf"/>
</dbReference>
<feature type="domain" description="C2H2-type" evidence="8">
    <location>
        <begin position="557"/>
        <end position="584"/>
    </location>
</feature>
<keyword evidence="9" id="KW-1185">Reference proteome</keyword>
<dbReference type="Pfam" id="PF00096">
    <property type="entry name" value="zf-C2H2"/>
    <property type="match status" value="4"/>
</dbReference>
<evidence type="ECO:0000313" key="10">
    <source>
        <dbReference type="RefSeq" id="XP_026754904.2"/>
    </source>
</evidence>
<feature type="domain" description="C2H2-type" evidence="8">
    <location>
        <begin position="241"/>
        <end position="269"/>
    </location>
</feature>
<evidence type="ECO:0000256" key="7">
    <source>
        <dbReference type="PROSITE-ProRule" id="PRU00042"/>
    </source>
</evidence>
<evidence type="ECO:0000313" key="9">
    <source>
        <dbReference type="Proteomes" id="UP001652740"/>
    </source>
</evidence>
<feature type="domain" description="C2H2-type" evidence="8">
    <location>
        <begin position="173"/>
        <end position="200"/>
    </location>
</feature>
<evidence type="ECO:0000256" key="5">
    <source>
        <dbReference type="ARBA" id="ARBA00022833"/>
    </source>
</evidence>
<sequence>MEANLPFYSVLCADGESSELQHGLQASGSLLGTDDVLAQLLPGDEPLEEPDLNGPTTLHCEICGKRFDNATKYYGHLKAHSKGNQWVCDKCPNQKFSTKQHLMKHSLTHKPLERVWKCLQCSMAFEALWRLQQHLFAKHLGYRPHKCDKCDKSFHKLSDLKKHKDVHDNIKRHACKYCDMHFKDKSNLKRHILTHTNEKPYCCPGCGNKFKQLASQKRHLQKCALNKYINVEPTNSATRKNYCRVCGMAFQYKSSLLEHCVRQHSNTASELPKQEKVSIINTDANGTDDNIVDDILSAEDDYMRMSSQNMYNNQNDVDINADNQMQIEFLKEMNQLRILDDELFYNDIDIDSFQSNQIFNMNMSLVDYGANDKNGEVLFDYIESGRSIDQDLMNAFYQVKEHLPDEFLNATDTNMFPSKSDLPVNPAVSVNECATIFESDVDLEASTNLAANLNQLIGENNVQYISTEDDDTFIISLNSEVDAEQLTDMLNIGVELDGDNNNSEAETTTDFTIKEEKPIVVKIEEPNITTEVAAVTVKSDKVDNKKTKAKGKKWMLFVCGTCNKIFNKKDNYKSHLALHGGARRHVCGVCGARFGYRSTLTKHEAAAHRPRVLPAHPCQRCGRHFSANWMLKVHIERDHEKLTPHVCDEKDCGRKFYKKSDLVVHQRYHTGERPYSCEICRASFPHVSHLRRHQRSVDCTKHARKR</sequence>
<dbReference type="InterPro" id="IPR013087">
    <property type="entry name" value="Znf_C2H2_type"/>
</dbReference>
<feature type="domain" description="C2H2-type" evidence="8">
    <location>
        <begin position="145"/>
        <end position="172"/>
    </location>
</feature>
<keyword evidence="4 7" id="KW-0863">Zinc-finger</keyword>
<dbReference type="SMART" id="SM00355">
    <property type="entry name" value="ZnF_C2H2"/>
    <property type="match status" value="12"/>
</dbReference>
<proteinExistence type="predicted"/>
<dbReference type="PROSITE" id="PS00028">
    <property type="entry name" value="ZINC_FINGER_C2H2_1"/>
    <property type="match status" value="9"/>
</dbReference>
<name>A0A6J1WRK7_GALME</name>
<dbReference type="Gene3D" id="3.30.160.60">
    <property type="entry name" value="Classic Zinc Finger"/>
    <property type="match status" value="7"/>
</dbReference>
<dbReference type="GO" id="GO:0005634">
    <property type="term" value="C:nucleus"/>
    <property type="evidence" value="ECO:0007669"/>
    <property type="project" value="UniProtKB-SubCell"/>
</dbReference>
<comment type="subcellular location">
    <subcellularLocation>
        <location evidence="1">Nucleus</location>
    </subcellularLocation>
</comment>
<dbReference type="PANTHER" id="PTHR24394:SF29">
    <property type="entry name" value="MYONEURIN"/>
    <property type="match status" value="1"/>
</dbReference>
<evidence type="ECO:0000256" key="3">
    <source>
        <dbReference type="ARBA" id="ARBA00022737"/>
    </source>
</evidence>
<dbReference type="Proteomes" id="UP001652740">
    <property type="component" value="Unplaced"/>
</dbReference>
<dbReference type="Pfam" id="PF12874">
    <property type="entry name" value="zf-met"/>
    <property type="match status" value="1"/>
</dbReference>
<dbReference type="PROSITE" id="PS50157">
    <property type="entry name" value="ZINC_FINGER_C2H2_2"/>
    <property type="match status" value="10"/>
</dbReference>
<feature type="domain" description="C2H2-type" evidence="8">
    <location>
        <begin position="675"/>
        <end position="706"/>
    </location>
</feature>
<reference evidence="10" key="1">
    <citation type="submission" date="2025-08" db="UniProtKB">
        <authorList>
            <consortium name="RefSeq"/>
        </authorList>
    </citation>
    <scope>IDENTIFICATION</scope>
    <source>
        <tissue evidence="10">Whole larvae</tissue>
    </source>
</reference>
<feature type="domain" description="C2H2-type" evidence="8">
    <location>
        <begin position="616"/>
        <end position="644"/>
    </location>
</feature>
<protein>
    <submittedName>
        <fullName evidence="10">Zinc finger protein 585B-like</fullName>
    </submittedName>
</protein>
<keyword evidence="6" id="KW-0539">Nucleus</keyword>
<dbReference type="RefSeq" id="XP_026754904.2">
    <property type="nucleotide sequence ID" value="XM_026899103.3"/>
</dbReference>
<dbReference type="GO" id="GO:0008270">
    <property type="term" value="F:zinc ion binding"/>
    <property type="evidence" value="ECO:0007669"/>
    <property type="project" value="UniProtKB-KW"/>
</dbReference>
<dbReference type="GO" id="GO:0000981">
    <property type="term" value="F:DNA-binding transcription factor activity, RNA polymerase II-specific"/>
    <property type="evidence" value="ECO:0007669"/>
    <property type="project" value="TreeGrafter"/>
</dbReference>